<feature type="region of interest" description="Disordered" evidence="1">
    <location>
        <begin position="1"/>
        <end position="117"/>
    </location>
</feature>
<evidence type="ECO:0000313" key="2">
    <source>
        <dbReference type="EMBL" id="KAF2684005.1"/>
    </source>
</evidence>
<accession>A0A6G1J140</accession>
<reference evidence="2" key="1">
    <citation type="journal article" date="2020" name="Stud. Mycol.">
        <title>101 Dothideomycetes genomes: a test case for predicting lifestyles and emergence of pathogens.</title>
        <authorList>
            <person name="Haridas S."/>
            <person name="Albert R."/>
            <person name="Binder M."/>
            <person name="Bloem J."/>
            <person name="Labutti K."/>
            <person name="Salamov A."/>
            <person name="Andreopoulos B."/>
            <person name="Baker S."/>
            <person name="Barry K."/>
            <person name="Bills G."/>
            <person name="Bluhm B."/>
            <person name="Cannon C."/>
            <person name="Castanera R."/>
            <person name="Culley D."/>
            <person name="Daum C."/>
            <person name="Ezra D."/>
            <person name="Gonzalez J."/>
            <person name="Henrissat B."/>
            <person name="Kuo A."/>
            <person name="Liang C."/>
            <person name="Lipzen A."/>
            <person name="Lutzoni F."/>
            <person name="Magnuson J."/>
            <person name="Mondo S."/>
            <person name="Nolan M."/>
            <person name="Ohm R."/>
            <person name="Pangilinan J."/>
            <person name="Park H.-J."/>
            <person name="Ramirez L."/>
            <person name="Alfaro M."/>
            <person name="Sun H."/>
            <person name="Tritt A."/>
            <person name="Yoshinaga Y."/>
            <person name="Zwiers L.-H."/>
            <person name="Turgeon B."/>
            <person name="Goodwin S."/>
            <person name="Spatafora J."/>
            <person name="Crous P."/>
            <person name="Grigoriev I."/>
        </authorList>
    </citation>
    <scope>NUCLEOTIDE SEQUENCE</scope>
    <source>
        <strain evidence="2">CBS 122367</strain>
    </source>
</reference>
<protein>
    <submittedName>
        <fullName evidence="2">Uncharacterized protein</fullName>
    </submittedName>
</protein>
<name>A0A6G1J140_9PLEO</name>
<evidence type="ECO:0000256" key="1">
    <source>
        <dbReference type="SAM" id="MobiDB-lite"/>
    </source>
</evidence>
<feature type="compositionally biased region" description="Basic residues" evidence="1">
    <location>
        <begin position="1"/>
        <end position="15"/>
    </location>
</feature>
<sequence length="152" mass="16444">MFRDSRRRLHERLHRVGASNGRHESELPNTDDFLSKIRQRLSKGKLPAQSPSSPMGSFDADKQALAKRAAPSGLESRPKRQRAEPLQKAVMGRQGSSGSRLLYHGSPLENSQDVSDSRLRTRHGWGLAGVVQVGGDPKIPLYGPAGEGGGAA</sequence>
<dbReference type="AlphaFoldDB" id="A0A6G1J140"/>
<dbReference type="Proteomes" id="UP000799291">
    <property type="component" value="Unassembled WGS sequence"/>
</dbReference>
<feature type="compositionally biased region" description="Basic and acidic residues" evidence="1">
    <location>
        <begin position="76"/>
        <end position="85"/>
    </location>
</feature>
<organism evidence="2 3">
    <name type="scientific">Lentithecium fluviatile CBS 122367</name>
    <dbReference type="NCBI Taxonomy" id="1168545"/>
    <lineage>
        <taxon>Eukaryota</taxon>
        <taxon>Fungi</taxon>
        <taxon>Dikarya</taxon>
        <taxon>Ascomycota</taxon>
        <taxon>Pezizomycotina</taxon>
        <taxon>Dothideomycetes</taxon>
        <taxon>Pleosporomycetidae</taxon>
        <taxon>Pleosporales</taxon>
        <taxon>Massarineae</taxon>
        <taxon>Lentitheciaceae</taxon>
        <taxon>Lentithecium</taxon>
    </lineage>
</organism>
<gene>
    <name evidence="2" type="ORF">K458DRAFT_36263</name>
</gene>
<proteinExistence type="predicted"/>
<evidence type="ECO:0000313" key="3">
    <source>
        <dbReference type="Proteomes" id="UP000799291"/>
    </source>
</evidence>
<dbReference type="EMBL" id="MU005582">
    <property type="protein sequence ID" value="KAF2684005.1"/>
    <property type="molecule type" value="Genomic_DNA"/>
</dbReference>
<keyword evidence="3" id="KW-1185">Reference proteome</keyword>